<reference evidence="7" key="1">
    <citation type="submission" date="2013-08" db="EMBL/GenBank/DDBJ databases">
        <authorList>
            <person name="Mendez C."/>
            <person name="Richter M."/>
            <person name="Ferrer M."/>
            <person name="Sanchez J."/>
        </authorList>
    </citation>
    <scope>NUCLEOTIDE SEQUENCE</scope>
</reference>
<accession>T1AR03</accession>
<evidence type="ECO:0000259" key="6">
    <source>
        <dbReference type="Pfam" id="PF07992"/>
    </source>
</evidence>
<keyword evidence="5" id="KW-0676">Redox-active center</keyword>
<dbReference type="PANTHER" id="PTHR43429:SF1">
    <property type="entry name" value="NAD(P)H SULFUR OXIDOREDUCTASE (COA-DEPENDENT)"/>
    <property type="match status" value="1"/>
</dbReference>
<dbReference type="InterPro" id="IPR036188">
    <property type="entry name" value="FAD/NAD-bd_sf"/>
</dbReference>
<dbReference type="EC" id="1.-.-.-" evidence="7"/>
<proteinExistence type="predicted"/>
<dbReference type="PANTHER" id="PTHR43429">
    <property type="entry name" value="PYRIDINE NUCLEOTIDE-DISULFIDE OXIDOREDUCTASE DOMAIN-CONTAINING"/>
    <property type="match status" value="1"/>
</dbReference>
<dbReference type="EMBL" id="AUZY01008894">
    <property type="protein sequence ID" value="EQD44470.1"/>
    <property type="molecule type" value="Genomic_DNA"/>
</dbReference>
<evidence type="ECO:0000256" key="3">
    <source>
        <dbReference type="ARBA" id="ARBA00022827"/>
    </source>
</evidence>
<dbReference type="InterPro" id="IPR023753">
    <property type="entry name" value="FAD/NAD-binding_dom"/>
</dbReference>
<evidence type="ECO:0000256" key="2">
    <source>
        <dbReference type="ARBA" id="ARBA00022630"/>
    </source>
</evidence>
<keyword evidence="2" id="KW-0285">Flavoprotein</keyword>
<comment type="caution">
    <text evidence="7">The sequence shown here is derived from an EMBL/GenBank/DDBJ whole genome shotgun (WGS) entry which is preliminary data.</text>
</comment>
<gene>
    <name evidence="7" type="ORF">B1B_13510</name>
</gene>
<keyword evidence="4 7" id="KW-0560">Oxidoreductase</keyword>
<evidence type="ECO:0000313" key="7">
    <source>
        <dbReference type="EMBL" id="EQD44470.1"/>
    </source>
</evidence>
<protein>
    <submittedName>
        <fullName evidence="7">Pyridine nucleotide-disulfide oxidoreductase, NAD-binding region domain protein</fullName>
        <ecNumber evidence="7">1.-.-.-</ecNumber>
    </submittedName>
</protein>
<feature type="domain" description="FAD/NAD(P)-binding" evidence="6">
    <location>
        <begin position="2"/>
        <end position="111"/>
    </location>
</feature>
<dbReference type="GO" id="GO:0016491">
    <property type="term" value="F:oxidoreductase activity"/>
    <property type="evidence" value="ECO:0007669"/>
    <property type="project" value="UniProtKB-KW"/>
</dbReference>
<evidence type="ECO:0000256" key="1">
    <source>
        <dbReference type="ARBA" id="ARBA00001974"/>
    </source>
</evidence>
<reference evidence="7" key="2">
    <citation type="journal article" date="2014" name="ISME J.">
        <title>Microbial stratification in low pH oxic and suboxic macroscopic growths along an acid mine drainage.</title>
        <authorList>
            <person name="Mendez-Garcia C."/>
            <person name="Mesa V."/>
            <person name="Sprenger R.R."/>
            <person name="Richter M."/>
            <person name="Diez M.S."/>
            <person name="Solano J."/>
            <person name="Bargiela R."/>
            <person name="Golyshina O.V."/>
            <person name="Manteca A."/>
            <person name="Ramos J.L."/>
            <person name="Gallego J.R."/>
            <person name="Llorente I."/>
            <person name="Martins Dos Santos V.A."/>
            <person name="Jensen O.N."/>
            <person name="Pelaez A.I."/>
            <person name="Sanchez J."/>
            <person name="Ferrer M."/>
        </authorList>
    </citation>
    <scope>NUCLEOTIDE SEQUENCE</scope>
</reference>
<evidence type="ECO:0000256" key="4">
    <source>
        <dbReference type="ARBA" id="ARBA00023002"/>
    </source>
</evidence>
<evidence type="ECO:0000256" key="5">
    <source>
        <dbReference type="ARBA" id="ARBA00023284"/>
    </source>
</evidence>
<sequence length="117" mass="11955">MVGGGYIGIEMAEALSKRGMAVTLVDALDEPMTTLDPDMGALVHQAMEKMGIHVKTATPVTGILSNASGRARAVATAEGEIPADLVVLGIGVRPTTELATRAGLTLGPRGESVRICG</sequence>
<dbReference type="InterPro" id="IPR050260">
    <property type="entry name" value="FAD-bd_OxRdtase"/>
</dbReference>
<name>T1AR03_9ZZZZ</name>
<dbReference type="Pfam" id="PF07992">
    <property type="entry name" value="Pyr_redox_2"/>
    <property type="match status" value="1"/>
</dbReference>
<keyword evidence="3" id="KW-0274">FAD</keyword>
<comment type="cofactor">
    <cofactor evidence="1">
        <name>FAD</name>
        <dbReference type="ChEBI" id="CHEBI:57692"/>
    </cofactor>
</comment>
<dbReference type="AlphaFoldDB" id="T1AR03"/>
<dbReference type="Gene3D" id="3.50.50.60">
    <property type="entry name" value="FAD/NAD(P)-binding domain"/>
    <property type="match status" value="2"/>
</dbReference>
<organism evidence="7">
    <name type="scientific">mine drainage metagenome</name>
    <dbReference type="NCBI Taxonomy" id="410659"/>
    <lineage>
        <taxon>unclassified sequences</taxon>
        <taxon>metagenomes</taxon>
        <taxon>ecological metagenomes</taxon>
    </lineage>
</organism>
<dbReference type="SUPFAM" id="SSF51905">
    <property type="entry name" value="FAD/NAD(P)-binding domain"/>
    <property type="match status" value="1"/>
</dbReference>